<keyword evidence="3" id="KW-1185">Reference proteome</keyword>
<organism evidence="2 3">
    <name type="scientific">Brassica carinata</name>
    <name type="common">Ethiopian mustard</name>
    <name type="synonym">Abyssinian cabbage</name>
    <dbReference type="NCBI Taxonomy" id="52824"/>
    <lineage>
        <taxon>Eukaryota</taxon>
        <taxon>Viridiplantae</taxon>
        <taxon>Streptophyta</taxon>
        <taxon>Embryophyta</taxon>
        <taxon>Tracheophyta</taxon>
        <taxon>Spermatophyta</taxon>
        <taxon>Magnoliopsida</taxon>
        <taxon>eudicotyledons</taxon>
        <taxon>Gunneridae</taxon>
        <taxon>Pentapetalae</taxon>
        <taxon>rosids</taxon>
        <taxon>malvids</taxon>
        <taxon>Brassicales</taxon>
        <taxon>Brassicaceae</taxon>
        <taxon>Brassiceae</taxon>
        <taxon>Brassica</taxon>
    </lineage>
</organism>
<dbReference type="AlphaFoldDB" id="A0A8X8AZP0"/>
<sequence length="131" mass="14835">MAMRKGRAIVMSPWVIDRTTSKRRKPVSDEVNDSDEESKKSKTQEMGNSNPSGRGSRGRGRGRDRGGRAARAAERENLNLLKTVSRCMCQCHHPKRFRRRTALQHQTKTPSNNFKVQKKALTLISTLNLST</sequence>
<evidence type="ECO:0000313" key="3">
    <source>
        <dbReference type="Proteomes" id="UP000886595"/>
    </source>
</evidence>
<protein>
    <submittedName>
        <fullName evidence="2">Uncharacterized protein</fullName>
    </submittedName>
</protein>
<evidence type="ECO:0000256" key="1">
    <source>
        <dbReference type="SAM" id="MobiDB-lite"/>
    </source>
</evidence>
<gene>
    <name evidence="2" type="ORF">Bca52824_018674</name>
</gene>
<evidence type="ECO:0000313" key="2">
    <source>
        <dbReference type="EMBL" id="KAG2315552.1"/>
    </source>
</evidence>
<feature type="region of interest" description="Disordered" evidence="1">
    <location>
        <begin position="1"/>
        <end position="77"/>
    </location>
</feature>
<reference evidence="2 3" key="1">
    <citation type="submission" date="2020-02" db="EMBL/GenBank/DDBJ databases">
        <authorList>
            <person name="Ma Q."/>
            <person name="Huang Y."/>
            <person name="Song X."/>
            <person name="Pei D."/>
        </authorList>
    </citation>
    <scope>NUCLEOTIDE SEQUENCE [LARGE SCALE GENOMIC DNA]</scope>
    <source>
        <strain evidence="2">Sxm20200214</strain>
        <tissue evidence="2">Leaf</tissue>
    </source>
</reference>
<accession>A0A8X8AZP0</accession>
<dbReference type="Proteomes" id="UP000886595">
    <property type="component" value="Unassembled WGS sequence"/>
</dbReference>
<dbReference type="EMBL" id="JAAMPC010000004">
    <property type="protein sequence ID" value="KAG2315552.1"/>
    <property type="molecule type" value="Genomic_DNA"/>
</dbReference>
<name>A0A8X8AZP0_BRACI</name>
<dbReference type="OrthoDB" id="10607045at2759"/>
<proteinExistence type="predicted"/>
<feature type="compositionally biased region" description="Basic and acidic residues" evidence="1">
    <location>
        <begin position="61"/>
        <end position="77"/>
    </location>
</feature>
<comment type="caution">
    <text evidence="2">The sequence shown here is derived from an EMBL/GenBank/DDBJ whole genome shotgun (WGS) entry which is preliminary data.</text>
</comment>